<accession>A0A1H0RG96</accession>
<evidence type="ECO:0000313" key="1">
    <source>
        <dbReference type="EMBL" id="SDP28209.1"/>
    </source>
</evidence>
<dbReference type="Proteomes" id="UP000198741">
    <property type="component" value="Chromosome I"/>
</dbReference>
<gene>
    <name evidence="1" type="ORF">SAMN04515671_3543</name>
</gene>
<dbReference type="EMBL" id="LT629710">
    <property type="protein sequence ID" value="SDP28209.1"/>
    <property type="molecule type" value="Genomic_DNA"/>
</dbReference>
<dbReference type="AlphaFoldDB" id="A0A1H0RG96"/>
<dbReference type="RefSeq" id="WP_090478301.1">
    <property type="nucleotide sequence ID" value="NZ_LT629710.1"/>
</dbReference>
<dbReference type="OrthoDB" id="5196537at2"/>
<name>A0A1H0RG96_9ACTN</name>
<proteinExistence type="predicted"/>
<dbReference type="STRING" id="1090615.SAMN04515671_3543"/>
<protein>
    <submittedName>
        <fullName evidence="1">Uncharacterized protein</fullName>
    </submittedName>
</protein>
<reference evidence="1 2" key="1">
    <citation type="submission" date="2016-10" db="EMBL/GenBank/DDBJ databases">
        <authorList>
            <person name="de Groot N.N."/>
        </authorList>
    </citation>
    <scope>NUCLEOTIDE SEQUENCE [LARGE SCALE GENOMIC DNA]</scope>
    <source>
        <strain evidence="2">P4-7,KCTC 19426,CECT 7604</strain>
    </source>
</reference>
<organism evidence="1 2">
    <name type="scientific">Nakamurella panacisegetis</name>
    <dbReference type="NCBI Taxonomy" id="1090615"/>
    <lineage>
        <taxon>Bacteria</taxon>
        <taxon>Bacillati</taxon>
        <taxon>Actinomycetota</taxon>
        <taxon>Actinomycetes</taxon>
        <taxon>Nakamurellales</taxon>
        <taxon>Nakamurellaceae</taxon>
        <taxon>Nakamurella</taxon>
    </lineage>
</organism>
<keyword evidence="2" id="KW-1185">Reference proteome</keyword>
<evidence type="ECO:0000313" key="2">
    <source>
        <dbReference type="Proteomes" id="UP000198741"/>
    </source>
</evidence>
<sequence length="59" mass="6404">MNISKDQILQFLKDTGQSGKADQAAAELPDQVDTDQHAGLLSKFGIDPKELLGQFGNLF</sequence>